<comment type="caution">
    <text evidence="2">The sequence shown here is derived from an EMBL/GenBank/DDBJ whole genome shotgun (WGS) entry which is preliminary data.</text>
</comment>
<evidence type="ECO:0000313" key="3">
    <source>
        <dbReference type="Proteomes" id="UP001279734"/>
    </source>
</evidence>
<protein>
    <submittedName>
        <fullName evidence="2">Uncharacterized protein</fullName>
    </submittedName>
</protein>
<evidence type="ECO:0000313" key="2">
    <source>
        <dbReference type="EMBL" id="GMH31265.1"/>
    </source>
</evidence>
<dbReference type="EMBL" id="BSYO01000040">
    <property type="protein sequence ID" value="GMH31265.1"/>
    <property type="molecule type" value="Genomic_DNA"/>
</dbReference>
<organism evidence="2 3">
    <name type="scientific">Nepenthes gracilis</name>
    <name type="common">Slender pitcher plant</name>
    <dbReference type="NCBI Taxonomy" id="150966"/>
    <lineage>
        <taxon>Eukaryota</taxon>
        <taxon>Viridiplantae</taxon>
        <taxon>Streptophyta</taxon>
        <taxon>Embryophyta</taxon>
        <taxon>Tracheophyta</taxon>
        <taxon>Spermatophyta</taxon>
        <taxon>Magnoliopsida</taxon>
        <taxon>eudicotyledons</taxon>
        <taxon>Gunneridae</taxon>
        <taxon>Pentapetalae</taxon>
        <taxon>Caryophyllales</taxon>
        <taxon>Nepenthaceae</taxon>
        <taxon>Nepenthes</taxon>
    </lineage>
</organism>
<feature type="transmembrane region" description="Helical" evidence="1">
    <location>
        <begin position="71"/>
        <end position="94"/>
    </location>
</feature>
<dbReference type="AlphaFoldDB" id="A0AAD3TJX7"/>
<accession>A0AAD3TJX7</accession>
<keyword evidence="1" id="KW-0472">Membrane</keyword>
<feature type="transmembrane region" description="Helical" evidence="1">
    <location>
        <begin position="6"/>
        <end position="28"/>
    </location>
</feature>
<evidence type="ECO:0000256" key="1">
    <source>
        <dbReference type="SAM" id="Phobius"/>
    </source>
</evidence>
<keyword evidence="1" id="KW-0812">Transmembrane</keyword>
<sequence>MAPSTTIALTSGITTTSVTVAVSSGIFIHVSIGRVSLSDNANWSITVSKPRSIAALQAKQLIQNSLSRPNIATALTSVIATTTAVSIALSLVIATTFCQNLCPRSSESSICPWTL</sequence>
<dbReference type="Proteomes" id="UP001279734">
    <property type="component" value="Unassembled WGS sequence"/>
</dbReference>
<proteinExistence type="predicted"/>
<name>A0AAD3TJX7_NEPGR</name>
<reference evidence="2" key="1">
    <citation type="submission" date="2023-05" db="EMBL/GenBank/DDBJ databases">
        <title>Nepenthes gracilis genome sequencing.</title>
        <authorList>
            <person name="Fukushima K."/>
        </authorList>
    </citation>
    <scope>NUCLEOTIDE SEQUENCE</scope>
    <source>
        <strain evidence="2">SING2019-196</strain>
    </source>
</reference>
<keyword evidence="1" id="KW-1133">Transmembrane helix</keyword>
<keyword evidence="3" id="KW-1185">Reference proteome</keyword>
<gene>
    <name evidence="2" type="ORF">Nepgr_033108</name>
</gene>